<name>A0A1X2I9X7_9FUNG</name>
<keyword evidence="3" id="KW-1185">Reference proteome</keyword>
<reference evidence="2 3" key="1">
    <citation type="submission" date="2016-07" db="EMBL/GenBank/DDBJ databases">
        <title>Pervasive Adenine N6-methylation of Active Genes in Fungi.</title>
        <authorList>
            <consortium name="DOE Joint Genome Institute"/>
            <person name="Mondo S.J."/>
            <person name="Dannebaum R.O."/>
            <person name="Kuo R.C."/>
            <person name="Labutti K."/>
            <person name="Haridas S."/>
            <person name="Kuo A."/>
            <person name="Salamov A."/>
            <person name="Ahrendt S.R."/>
            <person name="Lipzen A."/>
            <person name="Sullivan W."/>
            <person name="Andreopoulos W.B."/>
            <person name="Clum A."/>
            <person name="Lindquist E."/>
            <person name="Daum C."/>
            <person name="Ramamoorthy G.K."/>
            <person name="Gryganskyi A."/>
            <person name="Culley D."/>
            <person name="Magnuson J.K."/>
            <person name="James T.Y."/>
            <person name="O'Malley M.A."/>
            <person name="Stajich J.E."/>
            <person name="Spatafora J.W."/>
            <person name="Visel A."/>
            <person name="Grigoriev I.V."/>
        </authorList>
    </citation>
    <scope>NUCLEOTIDE SEQUENCE [LARGE SCALE GENOMIC DNA]</scope>
    <source>
        <strain evidence="2 3">NRRL 1336</strain>
    </source>
</reference>
<organism evidence="2 3">
    <name type="scientific">Absidia repens</name>
    <dbReference type="NCBI Taxonomy" id="90262"/>
    <lineage>
        <taxon>Eukaryota</taxon>
        <taxon>Fungi</taxon>
        <taxon>Fungi incertae sedis</taxon>
        <taxon>Mucoromycota</taxon>
        <taxon>Mucoromycotina</taxon>
        <taxon>Mucoromycetes</taxon>
        <taxon>Mucorales</taxon>
        <taxon>Cunninghamellaceae</taxon>
        <taxon>Absidia</taxon>
    </lineage>
</organism>
<gene>
    <name evidence="2" type="ORF">BCR42DRAFT_394830</name>
</gene>
<dbReference type="AlphaFoldDB" id="A0A1X2I9X7"/>
<proteinExistence type="predicted"/>
<dbReference type="Proteomes" id="UP000193560">
    <property type="component" value="Unassembled WGS sequence"/>
</dbReference>
<protein>
    <submittedName>
        <fullName evidence="2">Uncharacterized protein</fullName>
    </submittedName>
</protein>
<comment type="caution">
    <text evidence="2">The sequence shown here is derived from an EMBL/GenBank/DDBJ whole genome shotgun (WGS) entry which is preliminary data.</text>
</comment>
<evidence type="ECO:0000313" key="3">
    <source>
        <dbReference type="Proteomes" id="UP000193560"/>
    </source>
</evidence>
<feature type="region of interest" description="Disordered" evidence="1">
    <location>
        <begin position="1"/>
        <end position="23"/>
    </location>
</feature>
<evidence type="ECO:0000313" key="2">
    <source>
        <dbReference type="EMBL" id="ORZ12400.1"/>
    </source>
</evidence>
<dbReference type="EMBL" id="MCGE01000019">
    <property type="protein sequence ID" value="ORZ12400.1"/>
    <property type="molecule type" value="Genomic_DNA"/>
</dbReference>
<accession>A0A1X2I9X7</accession>
<feature type="compositionally biased region" description="Polar residues" evidence="1">
    <location>
        <begin position="1"/>
        <end position="17"/>
    </location>
</feature>
<evidence type="ECO:0000256" key="1">
    <source>
        <dbReference type="SAM" id="MobiDB-lite"/>
    </source>
</evidence>
<dbReference type="OrthoDB" id="2273044at2759"/>
<sequence length="147" mass="17016">MSESGTKTGLDQESPNDVENLPPAEKRWFVNDQDISRKFHEYRQSCILVSCTTEFFIETHFNELLAMSGVLVSQRRSGYVDLPTDIFSFSLLTAARTETLAKYRRDTFKPHVSSALQSIIQQFVDEKHHRNMCIKIKTRFVPEEIRG</sequence>